<evidence type="ECO:0000313" key="2">
    <source>
        <dbReference type="Proteomes" id="UP000467214"/>
    </source>
</evidence>
<dbReference type="InterPro" id="IPR007523">
    <property type="entry name" value="NDUFAF3/AAMDC"/>
</dbReference>
<organism evidence="1 2">
    <name type="scientific">Craterilacuibacter sinensis</name>
    <dbReference type="NCBI Taxonomy" id="2686017"/>
    <lineage>
        <taxon>Bacteria</taxon>
        <taxon>Pseudomonadati</taxon>
        <taxon>Pseudomonadota</taxon>
        <taxon>Betaproteobacteria</taxon>
        <taxon>Neisseriales</taxon>
        <taxon>Neisseriaceae</taxon>
        <taxon>Craterilacuibacter</taxon>
    </lineage>
</organism>
<evidence type="ECO:0008006" key="3">
    <source>
        <dbReference type="Google" id="ProtNLM"/>
    </source>
</evidence>
<dbReference type="InterPro" id="IPR036748">
    <property type="entry name" value="MTH938-like_sf"/>
</dbReference>
<dbReference type="AlphaFoldDB" id="A0A845BT76"/>
<dbReference type="SUPFAM" id="SSF64076">
    <property type="entry name" value="MTH938-like"/>
    <property type="match status" value="1"/>
</dbReference>
<dbReference type="RefSeq" id="WP_160798257.1">
    <property type="nucleotide sequence ID" value="NZ_WSSB01000020.1"/>
</dbReference>
<dbReference type="PANTHER" id="PTHR21192:SF2">
    <property type="entry name" value="NADH DEHYDROGENASE [UBIQUINONE] 1 ALPHA SUBCOMPLEX ASSEMBLY FACTOR 3"/>
    <property type="match status" value="1"/>
</dbReference>
<reference evidence="1 2" key="1">
    <citation type="submission" date="2019-12" db="EMBL/GenBank/DDBJ databases">
        <title>Neisseriaceae gen. nov. sp. Genome sequencing and assembly.</title>
        <authorList>
            <person name="Liu Z."/>
            <person name="Li A."/>
        </authorList>
    </citation>
    <scope>NUCLEOTIDE SEQUENCE [LARGE SCALE GENOMIC DNA]</scope>
    <source>
        <strain evidence="1 2">B2N2-7</strain>
    </source>
</reference>
<comment type="caution">
    <text evidence="1">The sequence shown here is derived from an EMBL/GenBank/DDBJ whole genome shotgun (WGS) entry which is preliminary data.</text>
</comment>
<dbReference type="Pfam" id="PF04430">
    <property type="entry name" value="DUF498"/>
    <property type="match status" value="1"/>
</dbReference>
<proteinExistence type="predicted"/>
<dbReference type="Proteomes" id="UP000467214">
    <property type="component" value="Unassembled WGS sequence"/>
</dbReference>
<sequence length="122" mass="13419">MKLHQAQVTGHNLFTGYGEGFVEINQVRHEGALIITGDEVQPWQVGSFAELTPENFAALLPFAPEVVLFGSGSKQRFPHPRLYAALSARHIGVEVMDTQAACRTYNILLSEGRRVLLAVMGQ</sequence>
<name>A0A845BT76_9NEIS</name>
<dbReference type="Gene3D" id="3.40.1230.10">
    <property type="entry name" value="MTH938-like"/>
    <property type="match status" value="1"/>
</dbReference>
<gene>
    <name evidence="1" type="ORF">GQF02_15150</name>
</gene>
<dbReference type="PANTHER" id="PTHR21192">
    <property type="entry name" value="NUCLEAR PROTEIN E3-3"/>
    <property type="match status" value="1"/>
</dbReference>
<accession>A0A845BT76</accession>
<evidence type="ECO:0000313" key="1">
    <source>
        <dbReference type="EMBL" id="MXR38308.1"/>
    </source>
</evidence>
<keyword evidence="2" id="KW-1185">Reference proteome</keyword>
<dbReference type="EMBL" id="WSSB01000020">
    <property type="protein sequence ID" value="MXR38308.1"/>
    <property type="molecule type" value="Genomic_DNA"/>
</dbReference>
<protein>
    <recommendedName>
        <fullName evidence="3">Xcc1710-like domain-containing protein</fullName>
    </recommendedName>
</protein>
<dbReference type="CDD" id="cd05560">
    <property type="entry name" value="Xcc1710_like"/>
    <property type="match status" value="1"/>
</dbReference>